<evidence type="ECO:0000259" key="1">
    <source>
        <dbReference type="Pfam" id="PF04545"/>
    </source>
</evidence>
<dbReference type="SUPFAM" id="SSF88659">
    <property type="entry name" value="Sigma3 and sigma4 domains of RNA polymerase sigma factors"/>
    <property type="match status" value="1"/>
</dbReference>
<gene>
    <name evidence="2" type="ORF">DXD91_04280</name>
</gene>
<dbReference type="GO" id="GO:0003700">
    <property type="term" value="F:DNA-binding transcription factor activity"/>
    <property type="evidence" value="ECO:0007669"/>
    <property type="project" value="InterPro"/>
</dbReference>
<feature type="domain" description="RNA polymerase sigma-70 region 4" evidence="1">
    <location>
        <begin position="90"/>
        <end position="138"/>
    </location>
</feature>
<dbReference type="AlphaFoldDB" id="A0A374NTY6"/>
<evidence type="ECO:0000313" key="3">
    <source>
        <dbReference type="Proteomes" id="UP000262524"/>
    </source>
</evidence>
<dbReference type="Proteomes" id="UP000262524">
    <property type="component" value="Unassembled WGS sequence"/>
</dbReference>
<name>A0A374NTY6_9FIRM</name>
<proteinExistence type="predicted"/>
<comment type="caution">
    <text evidence="2">The sequence shown here is derived from an EMBL/GenBank/DDBJ whole genome shotgun (WGS) entry which is preliminary data.</text>
</comment>
<reference evidence="2 3" key="1">
    <citation type="submission" date="2018-08" db="EMBL/GenBank/DDBJ databases">
        <title>A genome reference for cultivated species of the human gut microbiota.</title>
        <authorList>
            <person name="Zou Y."/>
            <person name="Xue W."/>
            <person name="Luo G."/>
        </authorList>
    </citation>
    <scope>NUCLEOTIDE SEQUENCE [LARGE SCALE GENOMIC DNA]</scope>
    <source>
        <strain evidence="2 3">TM10-1AC</strain>
    </source>
</reference>
<dbReference type="InterPro" id="IPR036388">
    <property type="entry name" value="WH-like_DNA-bd_sf"/>
</dbReference>
<dbReference type="Gene3D" id="1.10.10.10">
    <property type="entry name" value="Winged helix-like DNA-binding domain superfamily/Winged helix DNA-binding domain"/>
    <property type="match status" value="1"/>
</dbReference>
<sequence>MNEFEVYKEHIQYTHNAYCKVVIRHASYDAYRLIMARWKKEISFDYLTDEKFYPFGTTDIYFAEPEQTEESFFTSCGQTVLLHDPVLAAALLRLPPFKQEMIYLYYFCALTQKEIAESFGRKRSNTGQHIRNALRQLYEEMEVLGYERPTSPL</sequence>
<accession>A0A374NTY6</accession>
<dbReference type="InterPro" id="IPR013324">
    <property type="entry name" value="RNA_pol_sigma_r3/r4-like"/>
</dbReference>
<dbReference type="InterPro" id="IPR007630">
    <property type="entry name" value="RNA_pol_sigma70_r4"/>
</dbReference>
<dbReference type="Pfam" id="PF04545">
    <property type="entry name" value="Sigma70_r4"/>
    <property type="match status" value="1"/>
</dbReference>
<organism evidence="2 3">
    <name type="scientific">Anaerobutyricum hallii</name>
    <dbReference type="NCBI Taxonomy" id="39488"/>
    <lineage>
        <taxon>Bacteria</taxon>
        <taxon>Bacillati</taxon>
        <taxon>Bacillota</taxon>
        <taxon>Clostridia</taxon>
        <taxon>Lachnospirales</taxon>
        <taxon>Lachnospiraceae</taxon>
        <taxon>Anaerobutyricum</taxon>
    </lineage>
</organism>
<dbReference type="GO" id="GO:0006352">
    <property type="term" value="P:DNA-templated transcription initiation"/>
    <property type="evidence" value="ECO:0007669"/>
    <property type="project" value="InterPro"/>
</dbReference>
<evidence type="ECO:0000313" key="2">
    <source>
        <dbReference type="EMBL" id="RGI90599.1"/>
    </source>
</evidence>
<dbReference type="EMBL" id="QSOE01000017">
    <property type="protein sequence ID" value="RGI90599.1"/>
    <property type="molecule type" value="Genomic_DNA"/>
</dbReference>
<protein>
    <submittedName>
        <fullName evidence="2">Sigma-70 family RNA polymerase sigma factor</fullName>
    </submittedName>
</protein>
<dbReference type="RefSeq" id="WP_117555465.1">
    <property type="nucleotide sequence ID" value="NZ_QSOE01000017.1"/>
</dbReference>